<name>A0A1V8SI24_9PEZI</name>
<sequence length="364" mass="39728">MNAVINLQQLPALPLGGLHPQLPATPENLYVALNQSIEEGEQAGAASSSVSAPNDAHSVVEIRSALGSQVNGQSPKLAANGSHARPPINDGVAPSPKFFVNPSLGKLAPPAESDEQRAAKRARTDGPVTIDLRNDNDPHQALHQAVALLKRQGSDSDLEKLTRFIKGWHNQWTQQGSWLFDNINRLVNSPAQSGGPTPGSIATNLRKIERRIDHVQGVIGQSVNTANSFVMAELANANRMLPWLEDCRKTGANKVQERDDAWRSKTAAFHDGARYARAAAEKRLEERLEEQQRMIEKQHGLLARFLQANDIDLEAEDKASEGTDERDESLGAQLTRELDEQERRGREDARAKSGAEPIAVDDDG</sequence>
<reference evidence="3" key="1">
    <citation type="submission" date="2017-03" db="EMBL/GenBank/DDBJ databases">
        <title>Genomes of endolithic fungi from Antarctica.</title>
        <authorList>
            <person name="Coleine C."/>
            <person name="Masonjones S."/>
            <person name="Stajich J.E."/>
        </authorList>
    </citation>
    <scope>NUCLEOTIDE SEQUENCE [LARGE SCALE GENOMIC DNA]</scope>
    <source>
        <strain evidence="3">CCFEE 5527</strain>
    </source>
</reference>
<proteinExistence type="predicted"/>
<evidence type="ECO:0000313" key="3">
    <source>
        <dbReference type="Proteomes" id="UP000192596"/>
    </source>
</evidence>
<dbReference type="EMBL" id="NAJO01000043">
    <property type="protein sequence ID" value="OQN98804.1"/>
    <property type="molecule type" value="Genomic_DNA"/>
</dbReference>
<gene>
    <name evidence="2" type="ORF">B0A48_15150</name>
</gene>
<dbReference type="InParanoid" id="A0A1V8SI24"/>
<evidence type="ECO:0000313" key="2">
    <source>
        <dbReference type="EMBL" id="OQN98804.1"/>
    </source>
</evidence>
<keyword evidence="3" id="KW-1185">Reference proteome</keyword>
<feature type="compositionally biased region" description="Basic and acidic residues" evidence="1">
    <location>
        <begin position="336"/>
        <end position="353"/>
    </location>
</feature>
<comment type="caution">
    <text evidence="2">The sequence shown here is derived from an EMBL/GenBank/DDBJ whole genome shotgun (WGS) entry which is preliminary data.</text>
</comment>
<protein>
    <submittedName>
        <fullName evidence="2">Uncharacterized protein</fullName>
    </submittedName>
</protein>
<evidence type="ECO:0000256" key="1">
    <source>
        <dbReference type="SAM" id="MobiDB-lite"/>
    </source>
</evidence>
<feature type="region of interest" description="Disordered" evidence="1">
    <location>
        <begin position="314"/>
        <end position="364"/>
    </location>
</feature>
<accession>A0A1V8SI24</accession>
<organism evidence="2 3">
    <name type="scientific">Cryoendolithus antarcticus</name>
    <dbReference type="NCBI Taxonomy" id="1507870"/>
    <lineage>
        <taxon>Eukaryota</taxon>
        <taxon>Fungi</taxon>
        <taxon>Dikarya</taxon>
        <taxon>Ascomycota</taxon>
        <taxon>Pezizomycotina</taxon>
        <taxon>Dothideomycetes</taxon>
        <taxon>Dothideomycetidae</taxon>
        <taxon>Cladosporiales</taxon>
        <taxon>Cladosporiaceae</taxon>
        <taxon>Cryoendolithus</taxon>
    </lineage>
</organism>
<dbReference type="AlphaFoldDB" id="A0A1V8SI24"/>
<dbReference type="Proteomes" id="UP000192596">
    <property type="component" value="Unassembled WGS sequence"/>
</dbReference>
<dbReference type="OrthoDB" id="3645916at2759"/>